<dbReference type="EMBL" id="UZAI01017405">
    <property type="protein sequence ID" value="VDP24158.1"/>
    <property type="molecule type" value="Genomic_DNA"/>
</dbReference>
<dbReference type="AlphaFoldDB" id="A0A183MND5"/>
<evidence type="ECO:0000313" key="1">
    <source>
        <dbReference type="EMBL" id="VDP24158.1"/>
    </source>
</evidence>
<organism evidence="1 2">
    <name type="scientific">Schistosoma margrebowiei</name>
    <dbReference type="NCBI Taxonomy" id="48269"/>
    <lineage>
        <taxon>Eukaryota</taxon>
        <taxon>Metazoa</taxon>
        <taxon>Spiralia</taxon>
        <taxon>Lophotrochozoa</taxon>
        <taxon>Platyhelminthes</taxon>
        <taxon>Trematoda</taxon>
        <taxon>Digenea</taxon>
        <taxon>Strigeidida</taxon>
        <taxon>Schistosomatoidea</taxon>
        <taxon>Schistosomatidae</taxon>
        <taxon>Schistosoma</taxon>
    </lineage>
</organism>
<accession>A0A183MND5</accession>
<reference evidence="1 2" key="1">
    <citation type="submission" date="2018-11" db="EMBL/GenBank/DDBJ databases">
        <authorList>
            <consortium name="Pathogen Informatics"/>
        </authorList>
    </citation>
    <scope>NUCLEOTIDE SEQUENCE [LARGE SCALE GENOMIC DNA]</scope>
    <source>
        <strain evidence="1 2">Zambia</strain>
    </source>
</reference>
<proteinExistence type="predicted"/>
<evidence type="ECO:0000313" key="2">
    <source>
        <dbReference type="Proteomes" id="UP000277204"/>
    </source>
</evidence>
<name>A0A183MND5_9TREM</name>
<protein>
    <submittedName>
        <fullName evidence="1">Uncharacterized protein</fullName>
    </submittedName>
</protein>
<keyword evidence="2" id="KW-1185">Reference proteome</keyword>
<dbReference type="Proteomes" id="UP000277204">
    <property type="component" value="Unassembled WGS sequence"/>
</dbReference>
<gene>
    <name evidence="1" type="ORF">SMRZ_LOCUS17560</name>
</gene>
<sequence>MGNSNPVTLGRGALGEVEPFTQLDNIIDEHGGSDTDVKSSIGKAMTAFPQLNDIWDSKQLSASQYQSRDLQYERQDNSTVWS</sequence>